<dbReference type="PANTHER" id="PTHR35040">
    <property type="match status" value="1"/>
</dbReference>
<feature type="compositionally biased region" description="Polar residues" evidence="1">
    <location>
        <begin position="179"/>
        <end position="197"/>
    </location>
</feature>
<reference evidence="2 3" key="1">
    <citation type="journal article" date="2016" name="Front. Microbiol.">
        <title>Fuerstia marisgermanicae gen. nov., sp. nov., an Unusual Member of the Phylum Planctomycetes from the German Wadden Sea.</title>
        <authorList>
            <person name="Kohn T."/>
            <person name="Heuer A."/>
            <person name="Jogler M."/>
            <person name="Vollmers J."/>
            <person name="Boedeker C."/>
            <person name="Bunk B."/>
            <person name="Rast P."/>
            <person name="Borchert D."/>
            <person name="Glockner I."/>
            <person name="Freese H.M."/>
            <person name="Klenk H.P."/>
            <person name="Overmann J."/>
            <person name="Kaster A.K."/>
            <person name="Rohde M."/>
            <person name="Wiegand S."/>
            <person name="Jogler C."/>
        </authorList>
    </citation>
    <scope>NUCLEOTIDE SEQUENCE [LARGE SCALE GENOMIC DNA]</scope>
    <source>
        <strain evidence="2 3">NH11</strain>
    </source>
</reference>
<dbReference type="Pfam" id="PF12138">
    <property type="entry name" value="Spherulin4"/>
    <property type="match status" value="1"/>
</dbReference>
<organism evidence="2 3">
    <name type="scientific">Fuerstiella marisgermanici</name>
    <dbReference type="NCBI Taxonomy" id="1891926"/>
    <lineage>
        <taxon>Bacteria</taxon>
        <taxon>Pseudomonadati</taxon>
        <taxon>Planctomycetota</taxon>
        <taxon>Planctomycetia</taxon>
        <taxon>Planctomycetales</taxon>
        <taxon>Planctomycetaceae</taxon>
        <taxon>Fuerstiella</taxon>
    </lineage>
</organism>
<feature type="compositionally biased region" description="Basic and acidic residues" evidence="1">
    <location>
        <begin position="218"/>
        <end position="237"/>
    </location>
</feature>
<feature type="region of interest" description="Disordered" evidence="1">
    <location>
        <begin position="178"/>
        <end position="197"/>
    </location>
</feature>
<dbReference type="KEGG" id="fmr:Fuma_04176"/>
<dbReference type="OrthoDB" id="508445at2"/>
<name>A0A1P8WKF5_9PLAN</name>
<sequence length="720" mass="78967">MSSEVTLYLTVGFNASGAVIQSFGVDVEKSKILWDGREATYRRKQTSDANHEKNTRALLAKGAKHKASQKKLNVFARMLVAHRLEIAESSDHFADTLAACRYWDKGNKALFYLCGFDPLEGRCRISDFFDGVENGFNSEVLPPENIKVYIRAPNNASAVPATEPDLLKIVEQIDLRTGAPQTVPNNGSAGAIRTSSAQTHMDDAIAADDQSTPRHNRTSHDRGLPKTRHPGDCDHAESQCSEPAAQRGAVDGASPRAQSQTGTPASKVWGACLAGLVATVGIILIVAKFLPGEVPARIETDPQAVSPTTLAAIVLETQRITRDQMLKENTPRFTMVLNQNLGGLAPQETQQYQNATSDQAVRIEENDLIIRARQSAFTNDVAALNLKIDGVPEGTPFFWMKLPLSGRGQVVRGSFNQTRVTVNAAAGLFELLVVLKGAGDDPGINPDDIRITAVSAPVLLVPAYFYPDSPSRKSDEWQKFRDLVVAVRGHAQVYAVLNVDSGAVRRDAETHQPTTEPNDDYAALVEELQQWQVPWVGYITYGYGKPRVLTDKSGNTHEVSREDDLDCWLSSYPGMNGVFVDEVPTEPSHTDGLRRLCGTIRKALQAAEVSHPVIIGNPGTMCPPEFASDEIFNWVCIDERTTQNSDFTRLKTASDEIRFGSLLHSATDANHIPVVLETLRKCDVDFFFVTDQSKAVDGDVWTRMPQQEVIDELVKFVSSP</sequence>
<dbReference type="PANTHER" id="PTHR35040:SF9">
    <property type="entry name" value="4-LIKE CELL SURFACE PROTEIN, PUTATIVE (AFU_ORTHOLOGUE AFUA_4G14080)-RELATED"/>
    <property type="match status" value="1"/>
</dbReference>
<proteinExistence type="predicted"/>
<dbReference type="STRING" id="1891926.Fuma_04176"/>
<evidence type="ECO:0000313" key="2">
    <source>
        <dbReference type="EMBL" id="APZ94544.1"/>
    </source>
</evidence>
<keyword evidence="3" id="KW-1185">Reference proteome</keyword>
<dbReference type="Proteomes" id="UP000187735">
    <property type="component" value="Chromosome"/>
</dbReference>
<gene>
    <name evidence="2" type="ORF">Fuma_04176</name>
</gene>
<dbReference type="AlphaFoldDB" id="A0A1P8WKF5"/>
<dbReference type="EMBL" id="CP017641">
    <property type="protein sequence ID" value="APZ94544.1"/>
    <property type="molecule type" value="Genomic_DNA"/>
</dbReference>
<dbReference type="RefSeq" id="WP_077025824.1">
    <property type="nucleotide sequence ID" value="NZ_CP017641.1"/>
</dbReference>
<accession>A0A1P8WKF5</accession>
<evidence type="ECO:0000256" key="1">
    <source>
        <dbReference type="SAM" id="MobiDB-lite"/>
    </source>
</evidence>
<dbReference type="InterPro" id="IPR021986">
    <property type="entry name" value="Spherulin4"/>
</dbReference>
<feature type="region of interest" description="Disordered" evidence="1">
    <location>
        <begin position="206"/>
        <end position="263"/>
    </location>
</feature>
<evidence type="ECO:0000313" key="3">
    <source>
        <dbReference type="Proteomes" id="UP000187735"/>
    </source>
</evidence>
<protein>
    <submittedName>
        <fullName evidence="2">Spherulation-specific family 4</fullName>
    </submittedName>
</protein>